<dbReference type="PANTHER" id="PTHR14226:SF78">
    <property type="entry name" value="SLR0060 PROTEIN"/>
    <property type="match status" value="1"/>
</dbReference>
<dbReference type="SUPFAM" id="SSF52151">
    <property type="entry name" value="FabD/lysophospholipase-like"/>
    <property type="match status" value="1"/>
</dbReference>
<feature type="active site" description="Nucleophile" evidence="4">
    <location>
        <position position="78"/>
    </location>
</feature>
<dbReference type="Pfam" id="PF01734">
    <property type="entry name" value="Patatin"/>
    <property type="match status" value="1"/>
</dbReference>
<keyword evidence="1 4" id="KW-0378">Hydrolase</keyword>
<proteinExistence type="predicted"/>
<dbReference type="InterPro" id="IPR050301">
    <property type="entry name" value="NTE"/>
</dbReference>
<keyword evidence="3 4" id="KW-0443">Lipid metabolism</keyword>
<dbReference type="Proteomes" id="UP000003250">
    <property type="component" value="Unassembled WGS sequence"/>
</dbReference>
<keyword evidence="2 4" id="KW-0442">Lipid degradation</keyword>
<feature type="domain" description="PNPLA" evidence="5">
    <location>
        <begin position="44"/>
        <end position="243"/>
    </location>
</feature>
<reference evidence="6 7" key="1">
    <citation type="journal article" date="2012" name="J. Bacteriol.">
        <title>Draft Genome Sequence of Mesorhizobium alhagi CCNWXJ12-2T, a Novel Salt-Resistant Species Isolated from the Desert of Northwestern China.</title>
        <authorList>
            <person name="Zhou M."/>
            <person name="Chen W."/>
            <person name="Chen H."/>
            <person name="Wei G."/>
        </authorList>
    </citation>
    <scope>NUCLEOTIDE SEQUENCE [LARGE SCALE GENOMIC DNA]</scope>
    <source>
        <strain evidence="6 7">CCNWXJ12-2</strain>
    </source>
</reference>
<dbReference type="InterPro" id="IPR016035">
    <property type="entry name" value="Acyl_Trfase/lysoPLipase"/>
</dbReference>
<evidence type="ECO:0000256" key="2">
    <source>
        <dbReference type="ARBA" id="ARBA00022963"/>
    </source>
</evidence>
<feature type="short sequence motif" description="GXGXXG" evidence="4">
    <location>
        <begin position="48"/>
        <end position="53"/>
    </location>
</feature>
<dbReference type="Gene3D" id="3.40.1090.10">
    <property type="entry name" value="Cytosolic phospholipase A2 catalytic domain"/>
    <property type="match status" value="2"/>
</dbReference>
<feature type="short sequence motif" description="GXSXG" evidence="4">
    <location>
        <begin position="76"/>
        <end position="80"/>
    </location>
</feature>
<dbReference type="InterPro" id="IPR002641">
    <property type="entry name" value="PNPLA_dom"/>
</dbReference>
<evidence type="ECO:0000256" key="1">
    <source>
        <dbReference type="ARBA" id="ARBA00022801"/>
    </source>
</evidence>
<protein>
    <submittedName>
        <fullName evidence="6">Patatin</fullName>
    </submittedName>
</protein>
<dbReference type="AlphaFoldDB" id="H0HLS6"/>
<organism evidence="6 7">
    <name type="scientific">Mesorhizobium alhagi CCNWXJ12-2</name>
    <dbReference type="NCBI Taxonomy" id="1107882"/>
    <lineage>
        <taxon>Bacteria</taxon>
        <taxon>Pseudomonadati</taxon>
        <taxon>Pseudomonadota</taxon>
        <taxon>Alphaproteobacteria</taxon>
        <taxon>Hyphomicrobiales</taxon>
        <taxon>Phyllobacteriaceae</taxon>
        <taxon>Allomesorhizobium</taxon>
    </lineage>
</organism>
<evidence type="ECO:0000313" key="6">
    <source>
        <dbReference type="EMBL" id="EHK58334.1"/>
    </source>
</evidence>
<evidence type="ECO:0000259" key="5">
    <source>
        <dbReference type="PROSITE" id="PS51635"/>
    </source>
</evidence>
<feature type="short sequence motif" description="DGA/G" evidence="4">
    <location>
        <begin position="230"/>
        <end position="232"/>
    </location>
</feature>
<sequence>MGHFLLPATGEKDAFAAAENTFATLKEISMTTNGHAPDKKPINIALQGGGSHGAFSWGVLDRLIEDGRLEFAAISGTSAGAMNAVALADGWVRGGADGARQKLYDFWRAVAQKGRFSPVQRTPWDVAWGNWSVENTPGYIWYDAVSRMLSPYVANPLNLNPLRDAVRDEIDFDNVRSCKEMKLFISATNVETGQLRVFNPDEIDIDVIMASACLPQLFQAVEIDGKPYWDGGYGGNPAIYPFFKATETEDVLLVQINPVIREGTPKSANEIQNRIDEITFNAGLLREFRAIAFIKELIAAGRLPHGEFRDIRMHRIDADEAFKDLSASSKVNAEWAFLEYLRDLGRTAASDWLEENYDAVGERPTLDLSGDLDEEYRPMRSKGLGKRVQEFMATHKKPAAARRRP</sequence>
<dbReference type="GO" id="GO:0016787">
    <property type="term" value="F:hydrolase activity"/>
    <property type="evidence" value="ECO:0007669"/>
    <property type="project" value="UniProtKB-UniRule"/>
</dbReference>
<accession>H0HLS6</accession>
<gene>
    <name evidence="6" type="ORF">MAXJ12_05438</name>
</gene>
<dbReference type="PROSITE" id="PS51635">
    <property type="entry name" value="PNPLA"/>
    <property type="match status" value="1"/>
</dbReference>
<dbReference type="EMBL" id="AHAM01000035">
    <property type="protein sequence ID" value="EHK58334.1"/>
    <property type="molecule type" value="Genomic_DNA"/>
</dbReference>
<name>H0HLS6_9HYPH</name>
<feature type="active site" description="Proton acceptor" evidence="4">
    <location>
        <position position="230"/>
    </location>
</feature>
<evidence type="ECO:0000256" key="4">
    <source>
        <dbReference type="PROSITE-ProRule" id="PRU01161"/>
    </source>
</evidence>
<keyword evidence="7" id="KW-1185">Reference proteome</keyword>
<dbReference type="PANTHER" id="PTHR14226">
    <property type="entry name" value="NEUROPATHY TARGET ESTERASE/SWISS CHEESE D.MELANOGASTER"/>
    <property type="match status" value="1"/>
</dbReference>
<evidence type="ECO:0000256" key="3">
    <source>
        <dbReference type="ARBA" id="ARBA00023098"/>
    </source>
</evidence>
<evidence type="ECO:0000313" key="7">
    <source>
        <dbReference type="Proteomes" id="UP000003250"/>
    </source>
</evidence>
<dbReference type="GO" id="GO:0016042">
    <property type="term" value="P:lipid catabolic process"/>
    <property type="evidence" value="ECO:0007669"/>
    <property type="project" value="UniProtKB-UniRule"/>
</dbReference>
<dbReference type="PATRIC" id="fig|1107882.3.peg.1075"/>